<dbReference type="Pfam" id="PF00107">
    <property type="entry name" value="ADH_zinc_N"/>
    <property type="match status" value="1"/>
</dbReference>
<reference evidence="12" key="1">
    <citation type="submission" date="2023-06" db="EMBL/GenBank/DDBJ databases">
        <title>MT1 and MT2 Draft Genomes of Novel Species.</title>
        <authorList>
            <person name="Venkateswaran K."/>
        </authorList>
    </citation>
    <scope>NUCLEOTIDE SEQUENCE</scope>
    <source>
        <strain evidence="12">F6_8S_P_1B</strain>
    </source>
</reference>
<accession>A0ABT8KBP5</accession>
<dbReference type="InterPro" id="IPR013154">
    <property type="entry name" value="ADH-like_N"/>
</dbReference>
<dbReference type="EMBL" id="JAROCF010000001">
    <property type="protein sequence ID" value="MDN4613907.1"/>
    <property type="molecule type" value="Genomic_DNA"/>
</dbReference>
<sequence>MSALVHRSFGDPAEVLAVEERPLPQPGPGQVRVRMLLSPIHNHDLMTIRGEYGFKPELPAPAGTEALGVVDALGEGVDRLAVGQRVAGGAFGVWAEYYLADAAGLIPVPEGLPDEAAAQLVQMPFSAVSLLHRLDLQEGDWLIQNAANGAVGRMVAQLAAVRGLNVVGLVRRAAGVDELREQGIERVVATDDDGWRERVAAITGGAPIRVGVDSVGGSASGDLASVLGDGGALVIFGAMASGRVEVATSDILFRGVTVRGFWGSAVGKELSPETRAQLFGELFARVTDGTLTLPVDSVHPLAEARAAVEASGRPGRVGKVLLRGA</sequence>
<dbReference type="SMART" id="SM00829">
    <property type="entry name" value="PKS_ER"/>
    <property type="match status" value="1"/>
</dbReference>
<evidence type="ECO:0000256" key="10">
    <source>
        <dbReference type="ARBA" id="ARBA00048843"/>
    </source>
</evidence>
<evidence type="ECO:0000256" key="3">
    <source>
        <dbReference type="ARBA" id="ARBA00022832"/>
    </source>
</evidence>
<keyword evidence="6" id="KW-0560">Oxidoreductase</keyword>
<keyword evidence="13" id="KW-1185">Reference proteome</keyword>
<proteinExistence type="inferred from homology"/>
<feature type="domain" description="Enoyl reductase (ER)" evidence="11">
    <location>
        <begin position="11"/>
        <end position="322"/>
    </location>
</feature>
<keyword evidence="2" id="KW-0444">Lipid biosynthesis</keyword>
<evidence type="ECO:0000256" key="4">
    <source>
        <dbReference type="ARBA" id="ARBA00022857"/>
    </source>
</evidence>
<dbReference type="Proteomes" id="UP001174208">
    <property type="component" value="Unassembled WGS sequence"/>
</dbReference>
<dbReference type="InterPro" id="IPR011032">
    <property type="entry name" value="GroES-like_sf"/>
</dbReference>
<protein>
    <recommendedName>
        <fullName evidence="9">enoyl-[acyl-carrier-protein] reductase</fullName>
        <ecNumber evidence="9">1.3.1.104</ecNumber>
    </recommendedName>
</protein>
<dbReference type="InterPro" id="IPR051034">
    <property type="entry name" value="Mito_Enoyl-ACP_Reductase"/>
</dbReference>
<gene>
    <name evidence="12" type="ORF">P5G50_05515</name>
</gene>
<evidence type="ECO:0000256" key="9">
    <source>
        <dbReference type="ARBA" id="ARBA00038963"/>
    </source>
</evidence>
<evidence type="ECO:0000256" key="5">
    <source>
        <dbReference type="ARBA" id="ARBA00022946"/>
    </source>
</evidence>
<keyword evidence="5" id="KW-0809">Transit peptide</keyword>
<name>A0ABT8KBP5_9MICO</name>
<keyword evidence="7" id="KW-0443">Lipid metabolism</keyword>
<organism evidence="12 13">
    <name type="scientific">Leifsonia williamsii</name>
    <dbReference type="NCBI Taxonomy" id="3035919"/>
    <lineage>
        <taxon>Bacteria</taxon>
        <taxon>Bacillati</taxon>
        <taxon>Actinomycetota</taxon>
        <taxon>Actinomycetes</taxon>
        <taxon>Micrococcales</taxon>
        <taxon>Microbacteriaceae</taxon>
        <taxon>Leifsonia</taxon>
    </lineage>
</organism>
<dbReference type="PANTHER" id="PTHR43981">
    <property type="entry name" value="ENOYL-[ACYL-CARRIER-PROTEIN] REDUCTASE, MITOCHONDRIAL"/>
    <property type="match status" value="1"/>
</dbReference>
<comment type="caution">
    <text evidence="12">The sequence shown here is derived from an EMBL/GenBank/DDBJ whole genome shotgun (WGS) entry which is preliminary data.</text>
</comment>
<evidence type="ECO:0000256" key="6">
    <source>
        <dbReference type="ARBA" id="ARBA00023002"/>
    </source>
</evidence>
<keyword evidence="8" id="KW-0275">Fatty acid biosynthesis</keyword>
<evidence type="ECO:0000256" key="2">
    <source>
        <dbReference type="ARBA" id="ARBA00022516"/>
    </source>
</evidence>
<dbReference type="Gene3D" id="3.40.50.720">
    <property type="entry name" value="NAD(P)-binding Rossmann-like Domain"/>
    <property type="match status" value="1"/>
</dbReference>
<keyword evidence="4" id="KW-0521">NADP</keyword>
<keyword evidence="3" id="KW-0276">Fatty acid metabolism</keyword>
<evidence type="ECO:0000256" key="8">
    <source>
        <dbReference type="ARBA" id="ARBA00023160"/>
    </source>
</evidence>
<dbReference type="PANTHER" id="PTHR43981:SF2">
    <property type="entry name" value="ENOYL-[ACYL-CARRIER-PROTEIN] REDUCTASE, MITOCHONDRIAL"/>
    <property type="match status" value="1"/>
</dbReference>
<dbReference type="InterPro" id="IPR036291">
    <property type="entry name" value="NAD(P)-bd_dom_sf"/>
</dbReference>
<dbReference type="Gene3D" id="3.90.180.10">
    <property type="entry name" value="Medium-chain alcohol dehydrogenases, catalytic domain"/>
    <property type="match status" value="1"/>
</dbReference>
<dbReference type="SUPFAM" id="SSF50129">
    <property type="entry name" value="GroES-like"/>
    <property type="match status" value="1"/>
</dbReference>
<dbReference type="EC" id="1.3.1.104" evidence="9"/>
<dbReference type="Pfam" id="PF08240">
    <property type="entry name" value="ADH_N"/>
    <property type="match status" value="1"/>
</dbReference>
<comment type="catalytic activity">
    <reaction evidence="10">
        <text>a 2,3-saturated acyl-[ACP] + NADP(+) = a (2E)-enoyl-[ACP] + NADPH + H(+)</text>
        <dbReference type="Rhea" id="RHEA:22564"/>
        <dbReference type="Rhea" id="RHEA-COMP:9925"/>
        <dbReference type="Rhea" id="RHEA-COMP:9926"/>
        <dbReference type="ChEBI" id="CHEBI:15378"/>
        <dbReference type="ChEBI" id="CHEBI:57783"/>
        <dbReference type="ChEBI" id="CHEBI:58349"/>
        <dbReference type="ChEBI" id="CHEBI:78784"/>
        <dbReference type="ChEBI" id="CHEBI:78785"/>
        <dbReference type="EC" id="1.3.1.104"/>
    </reaction>
</comment>
<dbReference type="CDD" id="cd08292">
    <property type="entry name" value="ETR_like_2"/>
    <property type="match status" value="1"/>
</dbReference>
<dbReference type="InterPro" id="IPR020843">
    <property type="entry name" value="ER"/>
</dbReference>
<comment type="similarity">
    <text evidence="1">Belongs to the zinc-containing alcohol dehydrogenase family. Quinone oxidoreductase subfamily.</text>
</comment>
<evidence type="ECO:0000313" key="12">
    <source>
        <dbReference type="EMBL" id="MDN4613907.1"/>
    </source>
</evidence>
<dbReference type="InterPro" id="IPR013149">
    <property type="entry name" value="ADH-like_C"/>
</dbReference>
<evidence type="ECO:0000259" key="11">
    <source>
        <dbReference type="SMART" id="SM00829"/>
    </source>
</evidence>
<dbReference type="SUPFAM" id="SSF51735">
    <property type="entry name" value="NAD(P)-binding Rossmann-fold domains"/>
    <property type="match status" value="1"/>
</dbReference>
<dbReference type="RefSeq" id="WP_301210643.1">
    <property type="nucleotide sequence ID" value="NZ_JAROCF010000001.1"/>
</dbReference>
<evidence type="ECO:0000313" key="13">
    <source>
        <dbReference type="Proteomes" id="UP001174208"/>
    </source>
</evidence>
<evidence type="ECO:0000256" key="7">
    <source>
        <dbReference type="ARBA" id="ARBA00023098"/>
    </source>
</evidence>
<evidence type="ECO:0000256" key="1">
    <source>
        <dbReference type="ARBA" id="ARBA00010371"/>
    </source>
</evidence>